<dbReference type="InterPro" id="IPR016898">
    <property type="entry name" value="Polyphosphate_phosphotransfera"/>
</dbReference>
<gene>
    <name evidence="4" type="ORF">FTV88_1453</name>
</gene>
<dbReference type="PIRSF" id="PIRSF028756">
    <property type="entry name" value="PPK2_prd"/>
    <property type="match status" value="1"/>
</dbReference>
<dbReference type="KEGG" id="hcv:FTV88_1453"/>
<protein>
    <submittedName>
        <fullName evidence="4">Putative UDP-galactose-lipid carrier transferase</fullName>
    </submittedName>
</protein>
<name>A0A5Q2N5S5_9FIRM</name>
<feature type="domain" description="Polyphosphate kinase-2-related" evidence="3">
    <location>
        <begin position="32"/>
        <end position="251"/>
    </location>
</feature>
<organism evidence="4 5">
    <name type="scientific">Heliorestis convoluta</name>
    <dbReference type="NCBI Taxonomy" id="356322"/>
    <lineage>
        <taxon>Bacteria</taxon>
        <taxon>Bacillati</taxon>
        <taxon>Bacillota</taxon>
        <taxon>Clostridia</taxon>
        <taxon>Eubacteriales</taxon>
        <taxon>Heliobacteriaceae</taxon>
        <taxon>Heliorestis</taxon>
    </lineage>
</organism>
<dbReference type="PANTHER" id="PTHR34383">
    <property type="entry name" value="POLYPHOSPHATE:AMP PHOSPHOTRANSFERASE-RELATED"/>
    <property type="match status" value="1"/>
</dbReference>
<dbReference type="Proteomes" id="UP000366051">
    <property type="component" value="Chromosome"/>
</dbReference>
<dbReference type="Pfam" id="PF03976">
    <property type="entry name" value="PPK2"/>
    <property type="match status" value="1"/>
</dbReference>
<dbReference type="SUPFAM" id="SSF52540">
    <property type="entry name" value="P-loop containing nucleoside triphosphate hydrolases"/>
    <property type="match status" value="1"/>
</dbReference>
<dbReference type="RefSeq" id="WP_243137381.1">
    <property type="nucleotide sequence ID" value="NZ_CP045875.1"/>
</dbReference>
<dbReference type="AlphaFoldDB" id="A0A5Q2N5S5"/>
<dbReference type="InterPro" id="IPR022488">
    <property type="entry name" value="PPK2-related"/>
</dbReference>
<dbReference type="GO" id="GO:0008976">
    <property type="term" value="F:polyphosphate kinase activity"/>
    <property type="evidence" value="ECO:0007669"/>
    <property type="project" value="InterPro"/>
</dbReference>
<evidence type="ECO:0000313" key="5">
    <source>
        <dbReference type="Proteomes" id="UP000366051"/>
    </source>
</evidence>
<proteinExistence type="predicted"/>
<dbReference type="InterPro" id="IPR027417">
    <property type="entry name" value="P-loop_NTPase"/>
</dbReference>
<keyword evidence="2" id="KW-0418">Kinase</keyword>
<sequence length="259" mass="31490">MKNKVGNKRKRELGTNGGLMMRLADIDLTQRLNRAEYQEKLSQLQLAHLQYQAMMIEKDVAIIMVFEGWDASGKGGAIKRITEKLDPRTYEVHPIGAPTPIELQHHYMRRFWVRLPRHGQMALFDRSWYGRVLVERVEKLCEKEAWRRAYREINEFERLLLDDKTLLLKFFLHISPEEQLKRFKDREENPYKRWKITSEDWRNRDKWAEYHKAIDEMLEKTHTATAPWYLIPFEDKKYGRIRIMEIILQRYKRFFKYVL</sequence>
<accession>A0A5Q2N5S5</accession>
<dbReference type="EMBL" id="CP045875">
    <property type="protein sequence ID" value="QGG47600.1"/>
    <property type="molecule type" value="Genomic_DNA"/>
</dbReference>
<evidence type="ECO:0000256" key="1">
    <source>
        <dbReference type="ARBA" id="ARBA00022679"/>
    </source>
</evidence>
<keyword evidence="5" id="KW-1185">Reference proteome</keyword>
<evidence type="ECO:0000256" key="2">
    <source>
        <dbReference type="ARBA" id="ARBA00022777"/>
    </source>
</evidence>
<evidence type="ECO:0000259" key="3">
    <source>
        <dbReference type="Pfam" id="PF03976"/>
    </source>
</evidence>
<dbReference type="PANTHER" id="PTHR34383:SF3">
    <property type="entry name" value="POLYPHOSPHATE:AMP PHOSPHOTRANSFERASE"/>
    <property type="match status" value="1"/>
</dbReference>
<reference evidence="5" key="1">
    <citation type="submission" date="2019-11" db="EMBL/GenBank/DDBJ databases">
        <title>Genome sequence of Heliorestis convoluta strain HH, an alkaliphilic and minimalistic phototrophic bacterium from a soda lake in Egypt.</title>
        <authorList>
            <person name="Dewey E.D."/>
            <person name="Stokes L.M."/>
            <person name="Burchell B.M."/>
            <person name="Shaffer K.N."/>
            <person name="Huntington A.M."/>
            <person name="Baker J.M."/>
            <person name="Nadendla S."/>
            <person name="Giglio M.G."/>
            <person name="Touchman J.W."/>
            <person name="Blankenship R.E."/>
            <person name="Madigan M.T."/>
            <person name="Sattley W.M."/>
        </authorList>
    </citation>
    <scope>NUCLEOTIDE SEQUENCE [LARGE SCALE GENOMIC DNA]</scope>
    <source>
        <strain evidence="5">HH</strain>
    </source>
</reference>
<evidence type="ECO:0000313" key="4">
    <source>
        <dbReference type="EMBL" id="QGG47600.1"/>
    </source>
</evidence>
<dbReference type="Gene3D" id="3.40.50.300">
    <property type="entry name" value="P-loop containing nucleotide triphosphate hydrolases"/>
    <property type="match status" value="1"/>
</dbReference>
<keyword evidence="1 4" id="KW-0808">Transferase</keyword>